<dbReference type="EMBL" id="GBRH01193126">
    <property type="protein sequence ID" value="JAE04770.1"/>
    <property type="molecule type" value="Transcribed_RNA"/>
</dbReference>
<proteinExistence type="predicted"/>
<evidence type="ECO:0000313" key="2">
    <source>
        <dbReference type="EMBL" id="JAE04770.1"/>
    </source>
</evidence>
<dbReference type="AlphaFoldDB" id="A0A0A9EVJ4"/>
<reference evidence="2" key="2">
    <citation type="journal article" date="2015" name="Data Brief">
        <title>Shoot transcriptome of the giant reed, Arundo donax.</title>
        <authorList>
            <person name="Barrero R.A."/>
            <person name="Guerrero F.D."/>
            <person name="Moolhuijzen P."/>
            <person name="Goolsby J.A."/>
            <person name="Tidwell J."/>
            <person name="Bellgard S.E."/>
            <person name="Bellgard M.I."/>
        </authorList>
    </citation>
    <scope>NUCLEOTIDE SEQUENCE</scope>
    <source>
        <tissue evidence="2">Shoot tissue taken approximately 20 cm above the soil surface</tissue>
    </source>
</reference>
<feature type="region of interest" description="Disordered" evidence="1">
    <location>
        <begin position="1"/>
        <end position="26"/>
    </location>
</feature>
<protein>
    <submittedName>
        <fullName evidence="2">AP-1 complex subunit gamma-2, putative</fullName>
    </submittedName>
</protein>
<accession>A0A0A9EVJ4</accession>
<sequence>MMRSSSALERASPMDLTRSRNSLDCPHPPCDPIASSRPIVRSCSIATPAPVGGYLLGGAWGSTAAGDGGGVLLRVGK</sequence>
<organism evidence="2">
    <name type="scientific">Arundo donax</name>
    <name type="common">Giant reed</name>
    <name type="synonym">Donax arundinaceus</name>
    <dbReference type="NCBI Taxonomy" id="35708"/>
    <lineage>
        <taxon>Eukaryota</taxon>
        <taxon>Viridiplantae</taxon>
        <taxon>Streptophyta</taxon>
        <taxon>Embryophyta</taxon>
        <taxon>Tracheophyta</taxon>
        <taxon>Spermatophyta</taxon>
        <taxon>Magnoliopsida</taxon>
        <taxon>Liliopsida</taxon>
        <taxon>Poales</taxon>
        <taxon>Poaceae</taxon>
        <taxon>PACMAD clade</taxon>
        <taxon>Arundinoideae</taxon>
        <taxon>Arundineae</taxon>
        <taxon>Arundo</taxon>
    </lineage>
</organism>
<name>A0A0A9EVJ4_ARUDO</name>
<evidence type="ECO:0000256" key="1">
    <source>
        <dbReference type="SAM" id="MobiDB-lite"/>
    </source>
</evidence>
<reference evidence="2" key="1">
    <citation type="submission" date="2014-09" db="EMBL/GenBank/DDBJ databases">
        <authorList>
            <person name="Magalhaes I.L.F."/>
            <person name="Oliveira U."/>
            <person name="Santos F.R."/>
            <person name="Vidigal T.H.D.A."/>
            <person name="Brescovit A.D."/>
            <person name="Santos A.J."/>
        </authorList>
    </citation>
    <scope>NUCLEOTIDE SEQUENCE</scope>
    <source>
        <tissue evidence="2">Shoot tissue taken approximately 20 cm above the soil surface</tissue>
    </source>
</reference>